<evidence type="ECO:0000259" key="4">
    <source>
        <dbReference type="PROSITE" id="PS51266"/>
    </source>
</evidence>
<dbReference type="SUPFAM" id="SSF161219">
    <property type="entry name" value="CHY zinc finger-like"/>
    <property type="match status" value="1"/>
</dbReference>
<dbReference type="GO" id="GO:0006511">
    <property type="term" value="P:ubiquitin-dependent protein catabolic process"/>
    <property type="evidence" value="ECO:0007669"/>
    <property type="project" value="TreeGrafter"/>
</dbReference>
<dbReference type="GO" id="GO:0061630">
    <property type="term" value="F:ubiquitin protein ligase activity"/>
    <property type="evidence" value="ECO:0007669"/>
    <property type="project" value="TreeGrafter"/>
</dbReference>
<keyword evidence="6" id="KW-1185">Reference proteome</keyword>
<dbReference type="GO" id="GO:0016567">
    <property type="term" value="P:protein ubiquitination"/>
    <property type="evidence" value="ECO:0007669"/>
    <property type="project" value="TreeGrafter"/>
</dbReference>
<protein>
    <submittedName>
        <fullName evidence="5">RING-finger domain-containing protein</fullName>
    </submittedName>
</protein>
<name>A0A5K0U915_9VIRU</name>
<evidence type="ECO:0000313" key="6">
    <source>
        <dbReference type="Proteomes" id="UP000594342"/>
    </source>
</evidence>
<evidence type="ECO:0000256" key="1">
    <source>
        <dbReference type="ARBA" id="ARBA00022723"/>
    </source>
</evidence>
<keyword evidence="1" id="KW-0479">Metal-binding</keyword>
<dbReference type="InterPro" id="IPR008913">
    <property type="entry name" value="Znf_CHY"/>
</dbReference>
<dbReference type="PROSITE" id="PS51266">
    <property type="entry name" value="ZF_CHY"/>
    <property type="match status" value="1"/>
</dbReference>
<dbReference type="InterPro" id="IPR037274">
    <property type="entry name" value="Znf_CHY_sf"/>
</dbReference>
<accession>A0A5K0U915</accession>
<comment type="caution">
    <text evidence="5">The sequence shown here is derived from an EMBL/GenBank/DDBJ whole genome shotgun (WGS) entry which is preliminary data.</text>
</comment>
<dbReference type="PANTHER" id="PTHR21319">
    <property type="entry name" value="RING FINGER AND CHY ZINC FINGER DOMAIN-CONTAINING PROTEIN 1"/>
    <property type="match status" value="1"/>
</dbReference>
<reference evidence="5 6" key="1">
    <citation type="submission" date="2018-10" db="EMBL/GenBank/DDBJ databases">
        <authorList>
            <consortium name="IHU Genomes"/>
        </authorList>
    </citation>
    <scope>NUCLEOTIDE SEQUENCE [LARGE SCALE GENOMIC DNA]</scope>
    <source>
        <strain evidence="5 6">A1</strain>
    </source>
</reference>
<dbReference type="EMBL" id="UPSH01000001">
    <property type="protein sequence ID" value="VBB17843.1"/>
    <property type="molecule type" value="Genomic_DNA"/>
</dbReference>
<evidence type="ECO:0000256" key="3">
    <source>
        <dbReference type="ARBA" id="ARBA00022833"/>
    </source>
</evidence>
<dbReference type="Proteomes" id="UP000594342">
    <property type="component" value="Unassembled WGS sequence"/>
</dbReference>
<keyword evidence="2" id="KW-0863">Zinc-finger</keyword>
<evidence type="ECO:0000256" key="2">
    <source>
        <dbReference type="ARBA" id="ARBA00022771"/>
    </source>
</evidence>
<dbReference type="GO" id="GO:0008270">
    <property type="term" value="F:zinc ion binding"/>
    <property type="evidence" value="ECO:0007669"/>
    <property type="project" value="UniProtKB-KW"/>
</dbReference>
<evidence type="ECO:0000313" key="5">
    <source>
        <dbReference type="EMBL" id="VBB17843.1"/>
    </source>
</evidence>
<proteinExistence type="predicted"/>
<organism evidence="5 6">
    <name type="scientific">Yasminevirus sp. GU-2018</name>
    <dbReference type="NCBI Taxonomy" id="2420051"/>
    <lineage>
        <taxon>Viruses</taxon>
        <taxon>Varidnaviria</taxon>
        <taxon>Bamfordvirae</taxon>
        <taxon>Nucleocytoviricota</taxon>
        <taxon>Megaviricetes</taxon>
        <taxon>Imitervirales</taxon>
        <taxon>Mimiviridae</taxon>
        <taxon>Klosneuvirinae</taxon>
        <taxon>Yasminevirus</taxon>
        <taxon>Yasminevirus saudimassiliense</taxon>
    </lineage>
</organism>
<gene>
    <name evidence="5" type="ORF">YASMINEVIRUS_306</name>
</gene>
<feature type="domain" description="CHY-type" evidence="4">
    <location>
        <begin position="159"/>
        <end position="235"/>
    </location>
</feature>
<keyword evidence="3" id="KW-0862">Zinc</keyword>
<sequence length="289" mass="33360">MLTSGLSPPTESDFGYELSDEYIDNFLKGIYDTELLVRQSTRSNIESNTDSSTELFKNRYDDSNQTTSLSDVRPDACYEKSPISFRMFVDCDEYRHDSDVEPYLYPHKHCSHCDHYEHHVHHEHSENSDHKLVQHANNGVMDVNDKENNYIDSFGVVRVINKVKSCNHTSKLMCGLYYECCKRVFSCIRCHEEFTKEHSSQTNSHINPKMKPAFMICKVCGEYQFVDTECIECDTKTGVFICTVCDIVDFAERGWIHCPKCRVCYTKEKKCPDSVSTNAISDSVDDTYV</sequence>
<dbReference type="PANTHER" id="PTHR21319:SF53">
    <property type="entry name" value="RING FINGER AND CHY ZINC FINGER DOMAIN-CONTAINING PROTEIN 1"/>
    <property type="match status" value="1"/>
</dbReference>